<dbReference type="PANTHER" id="PTHR30429:SF0">
    <property type="entry name" value="METHIONINE-BINDING LIPOPROTEIN METQ"/>
    <property type="match status" value="1"/>
</dbReference>
<sequence>MKKISEILLLIILLTGLFSGCGQSSNSSKSESKKNIVVGVCPGPYGDLFRQAIQPSLEKKGYKVSIKEFDDYIQPNKALANKDLDLNVFQNSVYLAKFAKDNKLDLKAITAIPTLGSDIYSSKIKSLSELKNGSLVVIPDDPVNITRSLKVLVSAGLIKINPKANIATITQNDISENPKNLKFKLVNAAQIPRVINSTDIEVVNGNYAIAAKFNPKDALYHEKLTEDYLNTITVRAADANSQLSKDILEVVKSSAYKSVINDPKGEFSTFAKPKDF</sequence>
<dbReference type="RefSeq" id="WP_150358811.1">
    <property type="nucleotide sequence ID" value="NZ_JAJJPB010000014.1"/>
</dbReference>
<keyword evidence="3" id="KW-0732">Signal</keyword>
<proteinExistence type="inferred from homology"/>
<accession>A0ABS8N6U4</accession>
<dbReference type="Proteomes" id="UP001165422">
    <property type="component" value="Unassembled WGS sequence"/>
</dbReference>
<comment type="similarity">
    <text evidence="2">Belongs to the NlpA lipoprotein family.</text>
</comment>
<gene>
    <name evidence="7" type="ORF">LN736_11590</name>
</gene>
<protein>
    <submittedName>
        <fullName evidence="7">MetQ/NlpA family ABC transporter substrate-binding protein</fullName>
    </submittedName>
</protein>
<evidence type="ECO:0000256" key="1">
    <source>
        <dbReference type="ARBA" id="ARBA00004635"/>
    </source>
</evidence>
<evidence type="ECO:0000256" key="3">
    <source>
        <dbReference type="ARBA" id="ARBA00022729"/>
    </source>
</evidence>
<name>A0ABS8N6U4_9CLOT</name>
<keyword evidence="8" id="KW-1185">Reference proteome</keyword>
<evidence type="ECO:0000256" key="4">
    <source>
        <dbReference type="ARBA" id="ARBA00023136"/>
    </source>
</evidence>
<reference evidence="7" key="1">
    <citation type="submission" date="2021-11" db="EMBL/GenBank/DDBJ databases">
        <authorList>
            <person name="Qingchun L."/>
            <person name="Dong Z."/>
            <person name="Zongwei Q."/>
            <person name="Jia Z."/>
            <person name="Duotao L."/>
        </authorList>
    </citation>
    <scope>NUCLEOTIDE SEQUENCE</scope>
    <source>
        <strain evidence="7">WLY-B-L2</strain>
    </source>
</reference>
<dbReference type="Pfam" id="PF03180">
    <property type="entry name" value="Lipoprotein_9"/>
    <property type="match status" value="1"/>
</dbReference>
<keyword evidence="6" id="KW-0449">Lipoprotein</keyword>
<dbReference type="EMBL" id="JAJJPB010000014">
    <property type="protein sequence ID" value="MCC9295500.1"/>
    <property type="molecule type" value="Genomic_DNA"/>
</dbReference>
<comment type="caution">
    <text evidence="7">The sequence shown here is derived from an EMBL/GenBank/DDBJ whole genome shotgun (WGS) entry which is preliminary data.</text>
</comment>
<dbReference type="PROSITE" id="PS51257">
    <property type="entry name" value="PROKAR_LIPOPROTEIN"/>
    <property type="match status" value="1"/>
</dbReference>
<dbReference type="InterPro" id="IPR004872">
    <property type="entry name" value="Lipoprotein_NlpA"/>
</dbReference>
<evidence type="ECO:0000313" key="8">
    <source>
        <dbReference type="Proteomes" id="UP001165422"/>
    </source>
</evidence>
<keyword evidence="4" id="KW-0472">Membrane</keyword>
<dbReference type="SUPFAM" id="SSF53850">
    <property type="entry name" value="Periplasmic binding protein-like II"/>
    <property type="match status" value="1"/>
</dbReference>
<dbReference type="Gene3D" id="3.40.190.10">
    <property type="entry name" value="Periplasmic binding protein-like II"/>
    <property type="match status" value="2"/>
</dbReference>
<evidence type="ECO:0000313" key="7">
    <source>
        <dbReference type="EMBL" id="MCC9295500.1"/>
    </source>
</evidence>
<keyword evidence="5" id="KW-0564">Palmitate</keyword>
<organism evidence="7 8">
    <name type="scientific">Clostridium aromativorans</name>
    <dbReference type="NCBI Taxonomy" id="2836848"/>
    <lineage>
        <taxon>Bacteria</taxon>
        <taxon>Bacillati</taxon>
        <taxon>Bacillota</taxon>
        <taxon>Clostridia</taxon>
        <taxon>Eubacteriales</taxon>
        <taxon>Clostridiaceae</taxon>
        <taxon>Clostridium</taxon>
    </lineage>
</organism>
<dbReference type="PANTHER" id="PTHR30429">
    <property type="entry name" value="D-METHIONINE-BINDING LIPOPROTEIN METQ"/>
    <property type="match status" value="1"/>
</dbReference>
<evidence type="ECO:0000256" key="6">
    <source>
        <dbReference type="ARBA" id="ARBA00023288"/>
    </source>
</evidence>
<evidence type="ECO:0000256" key="5">
    <source>
        <dbReference type="ARBA" id="ARBA00023139"/>
    </source>
</evidence>
<comment type="subcellular location">
    <subcellularLocation>
        <location evidence="1">Membrane</location>
        <topology evidence="1">Lipid-anchor</topology>
    </subcellularLocation>
</comment>
<evidence type="ECO:0000256" key="2">
    <source>
        <dbReference type="ARBA" id="ARBA00008973"/>
    </source>
</evidence>